<dbReference type="RefSeq" id="WP_254166505.1">
    <property type="nucleotide sequence ID" value="NZ_JANAFB010000017.1"/>
</dbReference>
<gene>
    <name evidence="2" type="ORF">NBM05_08410</name>
</gene>
<accession>A0A9X2KIB0</accession>
<feature type="region of interest" description="Disordered" evidence="1">
    <location>
        <begin position="1"/>
        <end position="26"/>
    </location>
</feature>
<evidence type="ECO:0000256" key="1">
    <source>
        <dbReference type="SAM" id="MobiDB-lite"/>
    </source>
</evidence>
<feature type="compositionally biased region" description="Low complexity" evidence="1">
    <location>
        <begin position="1"/>
        <end position="16"/>
    </location>
</feature>
<feature type="region of interest" description="Disordered" evidence="1">
    <location>
        <begin position="123"/>
        <end position="143"/>
    </location>
</feature>
<protein>
    <submittedName>
        <fullName evidence="2">Uncharacterized protein</fullName>
    </submittedName>
</protein>
<dbReference type="EMBL" id="JANAFB010000017">
    <property type="protein sequence ID" value="MCP3426023.1"/>
    <property type="molecule type" value="Genomic_DNA"/>
</dbReference>
<dbReference type="AlphaFoldDB" id="A0A9X2KIB0"/>
<dbReference type="Proteomes" id="UP001139502">
    <property type="component" value="Unassembled WGS sequence"/>
</dbReference>
<proteinExistence type="predicted"/>
<keyword evidence="3" id="KW-1185">Reference proteome</keyword>
<evidence type="ECO:0000313" key="2">
    <source>
        <dbReference type="EMBL" id="MCP3426023.1"/>
    </source>
</evidence>
<sequence>MDTQQPFGGPDPARAAAADHGDTPDDVADVRLLIGEPRRDRSELFDPEQIRRFLRLSGGSVKRAAARALLSIAASEVLLSKKITTQDLSTDGPSVAAELRAQARDLIADADADDARTGPDAAYAAYIPAGPPTRQEGTERWAP</sequence>
<evidence type="ECO:0000313" key="3">
    <source>
        <dbReference type="Proteomes" id="UP001139502"/>
    </source>
</evidence>
<organism evidence="2 3">
    <name type="scientific">Rothia santali</name>
    <dbReference type="NCBI Taxonomy" id="2949643"/>
    <lineage>
        <taxon>Bacteria</taxon>
        <taxon>Bacillati</taxon>
        <taxon>Actinomycetota</taxon>
        <taxon>Actinomycetes</taxon>
        <taxon>Micrococcales</taxon>
        <taxon>Micrococcaceae</taxon>
        <taxon>Rothia</taxon>
    </lineage>
</organism>
<name>A0A9X2KIB0_9MICC</name>
<reference evidence="2" key="1">
    <citation type="submission" date="2022-06" db="EMBL/GenBank/DDBJ databases">
        <title>Rothia sp. isolated from sandalwood seedling.</title>
        <authorList>
            <person name="Tuikhar N."/>
            <person name="Kirdat K."/>
            <person name="Thorat V."/>
            <person name="Swetha P."/>
            <person name="Padma S."/>
            <person name="Sundararaj R."/>
            <person name="Yadav A."/>
        </authorList>
    </citation>
    <scope>NUCLEOTIDE SEQUENCE</scope>
    <source>
        <strain evidence="2">AR01</strain>
    </source>
</reference>
<comment type="caution">
    <text evidence="2">The sequence shown here is derived from an EMBL/GenBank/DDBJ whole genome shotgun (WGS) entry which is preliminary data.</text>
</comment>